<protein>
    <recommendedName>
        <fullName evidence="4">Serine protease</fullName>
    </recommendedName>
</protein>
<evidence type="ECO:0008006" key="4">
    <source>
        <dbReference type="Google" id="ProtNLM"/>
    </source>
</evidence>
<organism evidence="2 3">
    <name type="scientific">Kitasatospora terrestris</name>
    <dbReference type="NCBI Taxonomy" id="258051"/>
    <lineage>
        <taxon>Bacteria</taxon>
        <taxon>Bacillati</taxon>
        <taxon>Actinomycetota</taxon>
        <taxon>Actinomycetes</taxon>
        <taxon>Kitasatosporales</taxon>
        <taxon>Streptomycetaceae</taxon>
        <taxon>Kitasatospora</taxon>
    </lineage>
</organism>
<reference evidence="3" key="1">
    <citation type="journal article" date="2019" name="Int. J. Syst. Evol. Microbiol.">
        <title>The Global Catalogue of Microorganisms (GCM) 10K type strain sequencing project: providing services to taxonomists for standard genome sequencing and annotation.</title>
        <authorList>
            <consortium name="The Broad Institute Genomics Platform"/>
            <consortium name="The Broad Institute Genome Sequencing Center for Infectious Disease"/>
            <person name="Wu L."/>
            <person name="Ma J."/>
        </authorList>
    </citation>
    <scope>NUCLEOTIDE SEQUENCE [LARGE SCALE GENOMIC DNA]</scope>
    <source>
        <strain evidence="3">JCM 13006</strain>
    </source>
</reference>
<evidence type="ECO:0000313" key="2">
    <source>
        <dbReference type="EMBL" id="GAA4847700.1"/>
    </source>
</evidence>
<feature type="region of interest" description="Disordered" evidence="1">
    <location>
        <begin position="1"/>
        <end position="24"/>
    </location>
</feature>
<dbReference type="RefSeq" id="WP_345696938.1">
    <property type="nucleotide sequence ID" value="NZ_BAABIS010000001.1"/>
</dbReference>
<dbReference type="EMBL" id="BAABIS010000001">
    <property type="protein sequence ID" value="GAA4847700.1"/>
    <property type="molecule type" value="Genomic_DNA"/>
</dbReference>
<keyword evidence="3" id="KW-1185">Reference proteome</keyword>
<dbReference type="Proteomes" id="UP001501752">
    <property type="component" value="Unassembled WGS sequence"/>
</dbReference>
<accession>A0ABP9DIK4</accession>
<evidence type="ECO:0000313" key="3">
    <source>
        <dbReference type="Proteomes" id="UP001501752"/>
    </source>
</evidence>
<comment type="caution">
    <text evidence="2">The sequence shown here is derived from an EMBL/GenBank/DDBJ whole genome shotgun (WGS) entry which is preliminary data.</text>
</comment>
<proteinExistence type="predicted"/>
<gene>
    <name evidence="2" type="ORF">GCM10023235_25620</name>
</gene>
<evidence type="ECO:0000256" key="1">
    <source>
        <dbReference type="SAM" id="MobiDB-lite"/>
    </source>
</evidence>
<sequence>MRIDCPDRTGGTSGSPWVTDLDPTTRTGAVVGVIGGYREGGDTADTSSSSYSGDRVRVPYQRASGGG</sequence>
<feature type="region of interest" description="Disordered" evidence="1">
    <location>
        <begin position="36"/>
        <end position="67"/>
    </location>
</feature>
<dbReference type="InterPro" id="IPR043504">
    <property type="entry name" value="Peptidase_S1_PA_chymotrypsin"/>
</dbReference>
<dbReference type="Gene3D" id="2.40.10.10">
    <property type="entry name" value="Trypsin-like serine proteases"/>
    <property type="match status" value="1"/>
</dbReference>
<name>A0ABP9DIK4_9ACTN</name>